<dbReference type="Pfam" id="PF13480">
    <property type="entry name" value="Acetyltransf_6"/>
    <property type="match status" value="1"/>
</dbReference>
<organism evidence="2 3">
    <name type="scientific">Undibacterium luofuense</name>
    <dbReference type="NCBI Taxonomy" id="2828733"/>
    <lineage>
        <taxon>Bacteria</taxon>
        <taxon>Pseudomonadati</taxon>
        <taxon>Pseudomonadota</taxon>
        <taxon>Betaproteobacteria</taxon>
        <taxon>Burkholderiales</taxon>
        <taxon>Oxalobacteraceae</taxon>
        <taxon>Undibacterium</taxon>
    </lineage>
</organism>
<comment type="caution">
    <text evidence="2">The sequence shown here is derived from an EMBL/GenBank/DDBJ whole genome shotgun (WGS) entry which is preliminary data.</text>
</comment>
<dbReference type="InterPro" id="IPR016181">
    <property type="entry name" value="Acyl_CoA_acyltransferase"/>
</dbReference>
<name>A0A941DHC8_9BURK</name>
<dbReference type="EC" id="2.3.1.-" evidence="2"/>
<evidence type="ECO:0000259" key="1">
    <source>
        <dbReference type="Pfam" id="PF13480"/>
    </source>
</evidence>
<evidence type="ECO:0000313" key="2">
    <source>
        <dbReference type="EMBL" id="MBR7780947.1"/>
    </source>
</evidence>
<accession>A0A941DHC8</accession>
<proteinExistence type="predicted"/>
<protein>
    <submittedName>
        <fullName evidence="2">GNAT family N-acetyltransferase</fullName>
        <ecNumber evidence="2">2.3.1.-</ecNumber>
    </submittedName>
</protein>
<dbReference type="InterPro" id="IPR038740">
    <property type="entry name" value="BioF2-like_GNAT_dom"/>
</dbReference>
<keyword evidence="2" id="KW-0808">Transferase</keyword>
<keyword evidence="2" id="KW-0012">Acyltransferase</keyword>
<dbReference type="EMBL" id="JAGSPN010000001">
    <property type="protein sequence ID" value="MBR7780947.1"/>
    <property type="molecule type" value="Genomic_DNA"/>
</dbReference>
<reference evidence="2" key="1">
    <citation type="submission" date="2021-04" db="EMBL/GenBank/DDBJ databases">
        <title>novel species isolated from subtropical streams in China.</title>
        <authorList>
            <person name="Lu H."/>
        </authorList>
    </citation>
    <scope>NUCLEOTIDE SEQUENCE</scope>
    <source>
        <strain evidence="2">LFS511W</strain>
    </source>
</reference>
<dbReference type="GO" id="GO:0016746">
    <property type="term" value="F:acyltransferase activity"/>
    <property type="evidence" value="ECO:0007669"/>
    <property type="project" value="UniProtKB-KW"/>
</dbReference>
<gene>
    <name evidence="2" type="ORF">KDM89_02240</name>
</gene>
<sequence>MRAVTVRWITSEADLQGLEAGWRALESRVPGLLPFQTYDWNVCWWRHFARNAVWIKDNLLIAAVFDQQMLVAVMPLVDTRLGHRDYHLYRNIRPFGADPNLTELRVPLADPAYTEALALVWDQLAERETFGLTEFQMVLPAALTASTLEHTPHLHLLSQRTIPNFIVELGDDWEQFRSGLKRNIKESLRRCYNSLKRDELSHRLEVLRGEQIMAVLPRFYALHGMRASAEDTISHPDYFCVERHRRLIEDMIASGSAQRCCMLVLYVGEQAVAMRLAFAMPDELYLYYSGYDLAYGRYSVMTTLVAETMKWAIEQGYRRVNLSVGEDVSKTRWGPQEVSYQEVQCVPNAGWRIAMARSMNAVRSARRKLRAKRLQNNEILPVA</sequence>
<dbReference type="SUPFAM" id="SSF55729">
    <property type="entry name" value="Acyl-CoA N-acyltransferases (Nat)"/>
    <property type="match status" value="1"/>
</dbReference>
<dbReference type="Gene3D" id="3.40.630.30">
    <property type="match status" value="1"/>
</dbReference>
<dbReference type="RefSeq" id="WP_212686296.1">
    <property type="nucleotide sequence ID" value="NZ_JAGSPN010000001.1"/>
</dbReference>
<dbReference type="AlphaFoldDB" id="A0A941DHC8"/>
<feature type="domain" description="BioF2-like acetyltransferase" evidence="1">
    <location>
        <begin position="184"/>
        <end position="327"/>
    </location>
</feature>
<dbReference type="Proteomes" id="UP000680067">
    <property type="component" value="Unassembled WGS sequence"/>
</dbReference>
<evidence type="ECO:0000313" key="3">
    <source>
        <dbReference type="Proteomes" id="UP000680067"/>
    </source>
</evidence>
<keyword evidence="3" id="KW-1185">Reference proteome</keyword>